<evidence type="ECO:0000256" key="3">
    <source>
        <dbReference type="ARBA" id="ARBA00023163"/>
    </source>
</evidence>
<dbReference type="GO" id="GO:0000981">
    <property type="term" value="F:DNA-binding transcription factor activity, RNA polymerase II-specific"/>
    <property type="evidence" value="ECO:0007669"/>
    <property type="project" value="TreeGrafter"/>
</dbReference>
<protein>
    <recommendedName>
        <fullName evidence="7">Fork-head domain-containing protein</fullName>
    </recommendedName>
</protein>
<feature type="compositionally biased region" description="Low complexity" evidence="6">
    <location>
        <begin position="324"/>
        <end position="337"/>
    </location>
</feature>
<evidence type="ECO:0000256" key="6">
    <source>
        <dbReference type="SAM" id="MobiDB-lite"/>
    </source>
</evidence>
<feature type="region of interest" description="Disordered" evidence="6">
    <location>
        <begin position="1"/>
        <end position="154"/>
    </location>
</feature>
<feature type="compositionally biased region" description="Basic and acidic residues" evidence="6">
    <location>
        <begin position="419"/>
        <end position="432"/>
    </location>
</feature>
<dbReference type="EMBL" id="JAFIQS010000001">
    <property type="protein sequence ID" value="KAG5173670.1"/>
    <property type="molecule type" value="Genomic_DNA"/>
</dbReference>
<accession>A0A8H7Y9Q2</accession>
<feature type="region of interest" description="Disordered" evidence="6">
    <location>
        <begin position="258"/>
        <end position="528"/>
    </location>
</feature>
<feature type="compositionally biased region" description="Basic and acidic residues" evidence="6">
    <location>
        <begin position="615"/>
        <end position="636"/>
    </location>
</feature>
<evidence type="ECO:0000256" key="5">
    <source>
        <dbReference type="PROSITE-ProRule" id="PRU00089"/>
    </source>
</evidence>
<proteinExistence type="predicted"/>
<dbReference type="PROSITE" id="PS50039">
    <property type="entry name" value="FORK_HEAD_3"/>
    <property type="match status" value="1"/>
</dbReference>
<dbReference type="PRINTS" id="PR00053">
    <property type="entry name" value="FORKHEAD"/>
</dbReference>
<reference evidence="8" key="1">
    <citation type="submission" date="2021-02" db="EMBL/GenBank/DDBJ databases">
        <title>Psilocybe cubensis genome.</title>
        <authorList>
            <person name="Mckernan K.J."/>
            <person name="Crawford S."/>
            <person name="Trippe A."/>
            <person name="Kane L.T."/>
            <person name="Mclaughlin S."/>
        </authorList>
    </citation>
    <scope>NUCLEOTIDE SEQUENCE [LARGE SCALE GENOMIC DNA]</scope>
    <source>
        <strain evidence="8">MGC-MH-2018</strain>
    </source>
</reference>
<feature type="domain" description="Fork-head" evidence="7">
    <location>
        <begin position="185"/>
        <end position="275"/>
    </location>
</feature>
<keyword evidence="1" id="KW-0805">Transcription regulation</keyword>
<feature type="compositionally biased region" description="Acidic residues" evidence="6">
    <location>
        <begin position="55"/>
        <end position="82"/>
    </location>
</feature>
<dbReference type="AlphaFoldDB" id="A0A8H7Y9Q2"/>
<feature type="compositionally biased region" description="Basic and acidic residues" evidence="6">
    <location>
        <begin position="127"/>
        <end position="154"/>
    </location>
</feature>
<dbReference type="SUPFAM" id="SSF46785">
    <property type="entry name" value="Winged helix' DNA-binding domain"/>
    <property type="match status" value="1"/>
</dbReference>
<dbReference type="Gene3D" id="1.10.10.10">
    <property type="entry name" value="Winged helix-like DNA-binding domain superfamily/Winged helix DNA-binding domain"/>
    <property type="match status" value="1"/>
</dbReference>
<evidence type="ECO:0000256" key="1">
    <source>
        <dbReference type="ARBA" id="ARBA00023015"/>
    </source>
</evidence>
<dbReference type="InterPro" id="IPR036388">
    <property type="entry name" value="WH-like_DNA-bd_sf"/>
</dbReference>
<comment type="subcellular location">
    <subcellularLocation>
        <location evidence="5">Nucleus</location>
    </subcellularLocation>
</comment>
<feature type="compositionally biased region" description="Polar residues" evidence="6">
    <location>
        <begin position="10"/>
        <end position="23"/>
    </location>
</feature>
<sequence length="657" mass="73509">MSHLHDLLNPDSTENQSPTYVSQSPIVPVPPLNFPPSSRLAVETEPEPSDSQSSEGEDEISPASEDEIDELDEESPEEEDEGPPPATRQRKGRTHTAVRRAREKAEKASGSRPAAEAESPQEDAEAKDDNIISLKEEARPEKALEPAPRRRLEKHDRKIDLGLHDHKAHADCPDTLACLPDTPGRPQHTLPVILRCAILGSPRKRLTIREIYATMESKYPYYKSAGQTWKQSVRHHLSLNRLFERQPRPVTDPGFGSYWTVNLSAPPGTKRPRKRGRPQKEGEGARSGEMSGENSPITLMPAPTKFQFQPQTHPAPPLPPLPLPQISSIQTSISPLSLGPPPQPHPQSLSNPQLSPSSRHPPPTPQSSSSHASHVPIVHNSQFAPIQLTMYDPRQHHPTPPGYPPLLKSPTHLHPHRPYPHDGRPPDSRALDIQRQQEAAHRHHEAQRAHDAHRSSDSQRHSYDTRRNSLNRPPPPPPPPTSDLVSHRKPATPMTPHSSKESEAENGMDTNGPIVSDDEFESEEEMRPPYVRREAAFVATRPSPIFTLPPFSKLEHNKEEIMEHMRQEIASLRRTSAEAVSTSLRLTEQLANANLEVSRSREAVRDLEDMLQREATQRKEAERLKDQEIERRRAAEHALGSLANRSPIARARPTTTT</sequence>
<name>A0A8H7Y9Q2_PSICU</name>
<feature type="compositionally biased region" description="Low complexity" evidence="6">
    <location>
        <begin position="346"/>
        <end position="358"/>
    </location>
</feature>
<organism evidence="8">
    <name type="scientific">Psilocybe cubensis</name>
    <name type="common">Psychedelic mushroom</name>
    <name type="synonym">Stropharia cubensis</name>
    <dbReference type="NCBI Taxonomy" id="181762"/>
    <lineage>
        <taxon>Eukaryota</taxon>
        <taxon>Fungi</taxon>
        <taxon>Dikarya</taxon>
        <taxon>Basidiomycota</taxon>
        <taxon>Agaricomycotina</taxon>
        <taxon>Agaricomycetes</taxon>
        <taxon>Agaricomycetidae</taxon>
        <taxon>Agaricales</taxon>
        <taxon>Agaricineae</taxon>
        <taxon>Strophariaceae</taxon>
        <taxon>Psilocybe</taxon>
    </lineage>
</organism>
<dbReference type="GO" id="GO:0000978">
    <property type="term" value="F:RNA polymerase II cis-regulatory region sequence-specific DNA binding"/>
    <property type="evidence" value="ECO:0007669"/>
    <property type="project" value="TreeGrafter"/>
</dbReference>
<dbReference type="InterPro" id="IPR045912">
    <property type="entry name" value="FOXJ2/3-like"/>
</dbReference>
<evidence type="ECO:0000256" key="4">
    <source>
        <dbReference type="ARBA" id="ARBA00023242"/>
    </source>
</evidence>
<keyword evidence="4 5" id="KW-0539">Nucleus</keyword>
<gene>
    <name evidence="8" type="ORF">JR316_000327</name>
</gene>
<dbReference type="GO" id="GO:0005634">
    <property type="term" value="C:nucleus"/>
    <property type="evidence" value="ECO:0007669"/>
    <property type="project" value="UniProtKB-SubCell"/>
</dbReference>
<dbReference type="InterPro" id="IPR036390">
    <property type="entry name" value="WH_DNA-bd_sf"/>
</dbReference>
<evidence type="ECO:0000313" key="8">
    <source>
        <dbReference type="EMBL" id="KAG5173670.1"/>
    </source>
</evidence>
<dbReference type="OrthoDB" id="5954824at2759"/>
<dbReference type="CDD" id="cd00059">
    <property type="entry name" value="FH_FOX"/>
    <property type="match status" value="1"/>
</dbReference>
<evidence type="ECO:0000256" key="2">
    <source>
        <dbReference type="ARBA" id="ARBA00023125"/>
    </source>
</evidence>
<keyword evidence="3" id="KW-0804">Transcription</keyword>
<feature type="DNA-binding region" description="Fork-head" evidence="5">
    <location>
        <begin position="185"/>
        <end position="275"/>
    </location>
</feature>
<feature type="compositionally biased region" description="Basic residues" evidence="6">
    <location>
        <begin position="88"/>
        <end position="102"/>
    </location>
</feature>
<keyword evidence="2 5" id="KW-0238">DNA-binding</keyword>
<feature type="compositionally biased region" description="Pro residues" evidence="6">
    <location>
        <begin position="313"/>
        <end position="323"/>
    </location>
</feature>
<comment type="caution">
    <text evidence="8">The sequence shown here is derived from an EMBL/GenBank/DDBJ whole genome shotgun (WGS) entry which is preliminary data.</text>
</comment>
<feature type="compositionally biased region" description="Basic and acidic residues" evidence="6">
    <location>
        <begin position="446"/>
        <end position="467"/>
    </location>
</feature>
<dbReference type="InterPro" id="IPR001766">
    <property type="entry name" value="Fork_head_dom"/>
</dbReference>
<dbReference type="Pfam" id="PF00250">
    <property type="entry name" value="Forkhead"/>
    <property type="match status" value="1"/>
</dbReference>
<feature type="region of interest" description="Disordered" evidence="6">
    <location>
        <begin position="615"/>
        <end position="657"/>
    </location>
</feature>
<feature type="compositionally biased region" description="Pro residues" evidence="6">
    <location>
        <begin position="472"/>
        <end position="481"/>
    </location>
</feature>
<dbReference type="PANTHER" id="PTHR46078:SF2">
    <property type="entry name" value="FORK-HEAD DOMAIN-CONTAINING PROTEIN"/>
    <property type="match status" value="1"/>
</dbReference>
<dbReference type="SMART" id="SM00339">
    <property type="entry name" value="FH"/>
    <property type="match status" value="1"/>
</dbReference>
<dbReference type="PANTHER" id="PTHR46078">
    <property type="entry name" value="FORKHEAD BOX PROTEIN J2 FAMILY MEMBER"/>
    <property type="match status" value="1"/>
</dbReference>
<evidence type="ECO:0000259" key="7">
    <source>
        <dbReference type="PROSITE" id="PS50039"/>
    </source>
</evidence>
<feature type="compositionally biased region" description="Low complexity" evidence="6">
    <location>
        <begin position="366"/>
        <end position="376"/>
    </location>
</feature>